<dbReference type="InterPro" id="IPR006016">
    <property type="entry name" value="UspA"/>
</dbReference>
<keyword evidence="5" id="KW-0614">Plasmid</keyword>
<dbReference type="InterPro" id="IPR014729">
    <property type="entry name" value="Rossmann-like_a/b/a_fold"/>
</dbReference>
<evidence type="ECO:0000256" key="3">
    <source>
        <dbReference type="ARBA" id="ARBA00022840"/>
    </source>
</evidence>
<dbReference type="KEGG" id="vff:VITFI_CDS3508"/>
<gene>
    <name evidence="5" type="ORF">VITFI_CDS3508</name>
</gene>
<sequence>MAMLNFLVPTDGSDLSLDAVRHVIRLSQEGLALQVTLAHVREPVHLYEVVLAPDVEVLENASQAAAEHALVPAAELLTAAGLSFTQEIALGDAASELPEMALECGCDAIVISTGGAGLLSNGRIGRVADAVLHHAEVPVTVVRRLEGEGAQGD</sequence>
<geneLocation type="plasmid" evidence="6">
    <name>pvf1</name>
</geneLocation>
<evidence type="ECO:0000259" key="4">
    <source>
        <dbReference type="Pfam" id="PF00582"/>
    </source>
</evidence>
<keyword evidence="6" id="KW-1185">Reference proteome</keyword>
<dbReference type="Gene3D" id="3.40.50.620">
    <property type="entry name" value="HUPs"/>
    <property type="match status" value="1"/>
</dbReference>
<evidence type="ECO:0000313" key="5">
    <source>
        <dbReference type="EMBL" id="ASM79285.1"/>
    </source>
</evidence>
<dbReference type="InterPro" id="IPR006015">
    <property type="entry name" value="Universal_stress_UspA"/>
</dbReference>
<keyword evidence="3" id="KW-0067">ATP-binding</keyword>
<organism evidence="5 6">
    <name type="scientific">Vitreoscilla filiformis</name>
    <dbReference type="NCBI Taxonomy" id="63"/>
    <lineage>
        <taxon>Bacteria</taxon>
        <taxon>Pseudomonadati</taxon>
        <taxon>Pseudomonadota</taxon>
        <taxon>Betaproteobacteria</taxon>
        <taxon>Neisseriales</taxon>
        <taxon>Neisseriaceae</taxon>
        <taxon>Vitreoscilla</taxon>
    </lineage>
</organism>
<dbReference type="Proteomes" id="UP000199729">
    <property type="component" value="Plasmid pVF1"/>
</dbReference>
<dbReference type="EMBL" id="CP022424">
    <property type="protein sequence ID" value="ASM79285.1"/>
    <property type="molecule type" value="Genomic_DNA"/>
</dbReference>
<dbReference type="PANTHER" id="PTHR46268">
    <property type="entry name" value="STRESS RESPONSE PROTEIN NHAX"/>
    <property type="match status" value="1"/>
</dbReference>
<dbReference type="Pfam" id="PF00582">
    <property type="entry name" value="Usp"/>
    <property type="match status" value="1"/>
</dbReference>
<proteinExistence type="inferred from homology"/>
<dbReference type="GO" id="GO:0005524">
    <property type="term" value="F:ATP binding"/>
    <property type="evidence" value="ECO:0007669"/>
    <property type="project" value="UniProtKB-KW"/>
</dbReference>
<dbReference type="PANTHER" id="PTHR46268:SF27">
    <property type="entry name" value="UNIVERSAL STRESS PROTEIN RV2623"/>
    <property type="match status" value="1"/>
</dbReference>
<dbReference type="AlphaFoldDB" id="A0A221KJY0"/>
<feature type="domain" description="UspA" evidence="4">
    <location>
        <begin position="5"/>
        <end position="143"/>
    </location>
</feature>
<protein>
    <submittedName>
        <fullName evidence="5">Universal stress protein UspA</fullName>
    </submittedName>
</protein>
<reference evidence="5 6" key="1">
    <citation type="submission" date="2017-07" db="EMBL/GenBank/DDBJ databases">
        <title>Complete Genome Sequence of the cosmetic ferment Vitreoscilla filiformis (ATCC15551).</title>
        <authorList>
            <person name="Contreras S."/>
            <person name="Sagory-Zalkind P."/>
            <person name="Blanquart H."/>
            <person name="Iltis A."/>
            <person name="Morand S.C."/>
        </authorList>
    </citation>
    <scope>NUCLEOTIDE SEQUENCE [LARGE SCALE GENOMIC DNA]</scope>
    <source>
        <strain evidence="5 6">ATCC 15551</strain>
        <plasmid evidence="6">Plasmid pvf1</plasmid>
    </source>
</reference>
<evidence type="ECO:0000256" key="2">
    <source>
        <dbReference type="ARBA" id="ARBA00022741"/>
    </source>
</evidence>
<dbReference type="PRINTS" id="PR01438">
    <property type="entry name" value="UNVRSLSTRESS"/>
</dbReference>
<evidence type="ECO:0000313" key="6">
    <source>
        <dbReference type="Proteomes" id="UP000199729"/>
    </source>
</evidence>
<comment type="similarity">
    <text evidence="1">Belongs to the universal stress protein A family.</text>
</comment>
<keyword evidence="2" id="KW-0547">Nucleotide-binding</keyword>
<dbReference type="SUPFAM" id="SSF52402">
    <property type="entry name" value="Adenine nucleotide alpha hydrolases-like"/>
    <property type="match status" value="1"/>
</dbReference>
<name>A0A221KJY0_VITFI</name>
<evidence type="ECO:0000256" key="1">
    <source>
        <dbReference type="ARBA" id="ARBA00008791"/>
    </source>
</evidence>
<dbReference type="CDD" id="cd00293">
    <property type="entry name" value="USP-like"/>
    <property type="match status" value="1"/>
</dbReference>
<accession>A0A221KJY0</accession>